<keyword evidence="1" id="KW-0732">Signal</keyword>
<comment type="caution">
    <text evidence="3">The sequence shown here is derived from an EMBL/GenBank/DDBJ whole genome shotgun (WGS) entry which is preliminary data.</text>
</comment>
<dbReference type="Proteomes" id="UP001517376">
    <property type="component" value="Unassembled WGS sequence"/>
</dbReference>
<reference evidence="4" key="1">
    <citation type="submission" date="2020-01" db="EMBL/GenBank/DDBJ databases">
        <title>Sphingomonas sp. strain CSW-10.</title>
        <authorList>
            <person name="Chen W.-M."/>
        </authorList>
    </citation>
    <scope>NUCLEOTIDE SEQUENCE [LARGE SCALE GENOMIC DNA]</scope>
    <source>
        <strain evidence="4">CCP-1</strain>
    </source>
</reference>
<organism evidence="3 4">
    <name type="scientific">Paragemmobacter ruber</name>
    <dbReference type="NCBI Taxonomy" id="1985673"/>
    <lineage>
        <taxon>Bacteria</taxon>
        <taxon>Pseudomonadati</taxon>
        <taxon>Pseudomonadota</taxon>
        <taxon>Alphaproteobacteria</taxon>
        <taxon>Rhodobacterales</taxon>
        <taxon>Paracoccaceae</taxon>
        <taxon>Paragemmobacter</taxon>
    </lineage>
</organism>
<dbReference type="RefSeq" id="WP_161766695.1">
    <property type="nucleotide sequence ID" value="NZ_JAAATW010000002.1"/>
</dbReference>
<evidence type="ECO:0000259" key="2">
    <source>
        <dbReference type="Pfam" id="PF11412"/>
    </source>
</evidence>
<keyword evidence="4" id="KW-1185">Reference proteome</keyword>
<feature type="chain" id="PRO_5047543649" description="Thiol:disulfide interchange protein DsbD N-terminal domain-containing protein" evidence="1">
    <location>
        <begin position="21"/>
        <end position="266"/>
    </location>
</feature>
<name>A0ABW9Y644_9RHOB</name>
<evidence type="ECO:0000313" key="4">
    <source>
        <dbReference type="Proteomes" id="UP001517376"/>
    </source>
</evidence>
<dbReference type="EMBL" id="JAAATW010000002">
    <property type="protein sequence ID" value="NBE07664.1"/>
    <property type="molecule type" value="Genomic_DNA"/>
</dbReference>
<dbReference type="Pfam" id="PF11412">
    <property type="entry name" value="DsbD_N"/>
    <property type="match status" value="1"/>
</dbReference>
<dbReference type="InterPro" id="IPR028250">
    <property type="entry name" value="DsbDN"/>
</dbReference>
<sequence>MRHTCLALLALCSAAAPVHAFSQEEVLTAAIRTGWQTDTGAHMAALHLTMAPGWKTYWRSPGDAGIPPVFNWSGSENLRAVRFHWPRPHVFTLNGLRTVGYKNDLVLPMEVIPADPSQPVRLRAQVELGVCDDICIPASLSLDSLIAGPGAPDPAIDAALADQPISARQAGLGGIGCAVEPIDDGLRITATMDLPQGGRDETVIFESGLSDVWVSEASASRQGGILTASAEMVPPQGTPFALDRSGVTVTVISDRKAVEIRGCPAP</sequence>
<evidence type="ECO:0000256" key="1">
    <source>
        <dbReference type="SAM" id="SignalP"/>
    </source>
</evidence>
<evidence type="ECO:0000313" key="3">
    <source>
        <dbReference type="EMBL" id="NBE07664.1"/>
    </source>
</evidence>
<gene>
    <name evidence="3" type="ORF">GU920_08960</name>
</gene>
<proteinExistence type="predicted"/>
<feature type="signal peptide" evidence="1">
    <location>
        <begin position="1"/>
        <end position="20"/>
    </location>
</feature>
<protein>
    <recommendedName>
        <fullName evidence="2">Thiol:disulfide interchange protein DsbD N-terminal domain-containing protein</fullName>
    </recommendedName>
</protein>
<feature type="domain" description="Thiol:disulfide interchange protein DsbD N-terminal" evidence="2">
    <location>
        <begin position="38"/>
        <end position="139"/>
    </location>
</feature>
<accession>A0ABW9Y644</accession>